<evidence type="ECO:0000259" key="3">
    <source>
        <dbReference type="Pfam" id="PF02543"/>
    </source>
</evidence>
<dbReference type="SUPFAM" id="SSF53067">
    <property type="entry name" value="Actin-like ATPase domain"/>
    <property type="match status" value="1"/>
</dbReference>
<feature type="chain" id="PRO_5035144378" description="Carbamoyltransferase" evidence="2">
    <location>
        <begin position="20"/>
        <end position="666"/>
    </location>
</feature>
<keyword evidence="2" id="KW-0732">Signal</keyword>
<dbReference type="PANTHER" id="PTHR34847">
    <property type="entry name" value="NODULATION PROTEIN U"/>
    <property type="match status" value="1"/>
</dbReference>
<dbReference type="SUPFAM" id="SSF55821">
    <property type="entry name" value="YrdC/RibB"/>
    <property type="match status" value="1"/>
</dbReference>
<comment type="caution">
    <text evidence="5">The sequence shown here is derived from an EMBL/GenBank/DDBJ whole genome shotgun (WGS) entry which is preliminary data.</text>
</comment>
<evidence type="ECO:0000313" key="6">
    <source>
        <dbReference type="Proteomes" id="UP000789595"/>
    </source>
</evidence>
<dbReference type="InterPro" id="IPR003696">
    <property type="entry name" value="Carbtransf_dom"/>
</dbReference>
<protein>
    <recommendedName>
        <fullName evidence="7">Carbamoyltransferase</fullName>
    </recommendedName>
</protein>
<feature type="signal peptide" evidence="2">
    <location>
        <begin position="1"/>
        <end position="19"/>
    </location>
</feature>
<feature type="domain" description="Carbamoyltransferase" evidence="3">
    <location>
        <begin position="194"/>
        <end position="433"/>
    </location>
</feature>
<dbReference type="InterPro" id="IPR031730">
    <property type="entry name" value="Carbam_trans_C"/>
</dbReference>
<sequence length="666" mass="72044">MRLLVALLWCRLAAPHANVTTVHLSIPFEDGARTLVWRRAAESAKEACARFAAEQGLNGDVLPDLEALVASQTALRKVSPSLFAAPSWWRPAEAAGTIAFFGGHDASVAVAAADGTLLCVLELERLFNDRYYSSFGPDGATPRESFDEDWRRALLVIRDRSECAYPRTFARGIVVETGASRYRLEKLVEEVFDVETWLACDHHEAHARLGFFASPFASALIVSYDGGGNDGHFNVYVGRRNQLERVGRLDYSLGQTYLTVGSLLREVTNDQTSPTLRDFCAFAKGEKPTFSWNAHPKPLALAGKLMGYAATGSVRDDLRAAARGLLLAKPADLWRDEHRNGVSRALAEAVCGEDMQGGRDFAATAQNEYEGFVLEVVSTLLERAGGPGAVDGVVLAGGCGLNVRANQRVFDELGAAVYVAPAPNDAGLAAGAAWKVTPPPRRPARPQHLGFGLWDGPDLADAAAARGARNLTELGGVEYLAALLNGAHTSGAKPIVAVVRGRQEFGPRALGRRSLLAVPDSVDARNRLNRLKRRQWYRPVAPMVAEEAMADAFGRSVPSPYMTMAPDVSPPIARAFPALAHLDGTARHQSVARRDDAWLHALLRAVGKRTGLAALINTSFNTRGKPICNTLKEALTILDEEPDLDYLLVDDWLFAKSATPRGGREL</sequence>
<reference evidence="5" key="1">
    <citation type="submission" date="2021-11" db="EMBL/GenBank/DDBJ databases">
        <authorList>
            <consortium name="Genoscope - CEA"/>
            <person name="William W."/>
        </authorList>
    </citation>
    <scope>NUCLEOTIDE SEQUENCE</scope>
</reference>
<evidence type="ECO:0000256" key="1">
    <source>
        <dbReference type="ARBA" id="ARBA00006129"/>
    </source>
</evidence>
<dbReference type="Gene3D" id="3.90.870.20">
    <property type="entry name" value="Carbamoyltransferase, C-terminal domain"/>
    <property type="match status" value="1"/>
</dbReference>
<evidence type="ECO:0000256" key="2">
    <source>
        <dbReference type="SAM" id="SignalP"/>
    </source>
</evidence>
<dbReference type="PANTHER" id="PTHR34847:SF1">
    <property type="entry name" value="NODULATION PROTEIN U"/>
    <property type="match status" value="1"/>
</dbReference>
<gene>
    <name evidence="5" type="ORF">PECAL_6P05430</name>
</gene>
<dbReference type="CDD" id="cd24033">
    <property type="entry name" value="ASKHA_NBD_NodU_CmcH-like_N"/>
    <property type="match status" value="1"/>
</dbReference>
<evidence type="ECO:0000313" key="5">
    <source>
        <dbReference type="EMBL" id="CAH0378942.1"/>
    </source>
</evidence>
<dbReference type="OrthoDB" id="10008814at2759"/>
<dbReference type="Proteomes" id="UP000789595">
    <property type="component" value="Unassembled WGS sequence"/>
</dbReference>
<keyword evidence="6" id="KW-1185">Reference proteome</keyword>
<feature type="domain" description="Carbamoyltransferase C-terminal" evidence="4">
    <location>
        <begin position="494"/>
        <end position="656"/>
    </location>
</feature>
<dbReference type="AlphaFoldDB" id="A0A8J2T0Z1"/>
<dbReference type="Pfam" id="PF02543">
    <property type="entry name" value="Carbam_trans_N"/>
    <property type="match status" value="1"/>
</dbReference>
<dbReference type="InterPro" id="IPR043129">
    <property type="entry name" value="ATPase_NBD"/>
</dbReference>
<dbReference type="InterPro" id="IPR038152">
    <property type="entry name" value="Carbam_trans_C_sf"/>
</dbReference>
<dbReference type="Gene3D" id="3.30.420.40">
    <property type="match status" value="1"/>
</dbReference>
<comment type="similarity">
    <text evidence="1">Belongs to the NodU/CmcH family.</text>
</comment>
<organism evidence="5 6">
    <name type="scientific">Pelagomonas calceolata</name>
    <dbReference type="NCBI Taxonomy" id="35677"/>
    <lineage>
        <taxon>Eukaryota</taxon>
        <taxon>Sar</taxon>
        <taxon>Stramenopiles</taxon>
        <taxon>Ochrophyta</taxon>
        <taxon>Pelagophyceae</taxon>
        <taxon>Pelagomonadales</taxon>
        <taxon>Pelagomonadaceae</taxon>
        <taxon>Pelagomonas</taxon>
    </lineage>
</organism>
<dbReference type="Pfam" id="PF16861">
    <property type="entry name" value="Carbam_trans_C"/>
    <property type="match status" value="1"/>
</dbReference>
<name>A0A8J2T0Z1_9STRA</name>
<proteinExistence type="inferred from homology"/>
<accession>A0A8J2T0Z1</accession>
<dbReference type="InterPro" id="IPR051338">
    <property type="entry name" value="NodU/CmcH_Carbamoyltrnsfr"/>
</dbReference>
<dbReference type="EMBL" id="CAKKNE010000006">
    <property type="protein sequence ID" value="CAH0378942.1"/>
    <property type="molecule type" value="Genomic_DNA"/>
</dbReference>
<dbReference type="InterPro" id="IPR017945">
    <property type="entry name" value="DHBP_synth_RibB-like_a/b_dom"/>
</dbReference>
<evidence type="ECO:0000259" key="4">
    <source>
        <dbReference type="Pfam" id="PF16861"/>
    </source>
</evidence>
<evidence type="ECO:0008006" key="7">
    <source>
        <dbReference type="Google" id="ProtNLM"/>
    </source>
</evidence>
<dbReference type="GO" id="GO:0003824">
    <property type="term" value="F:catalytic activity"/>
    <property type="evidence" value="ECO:0007669"/>
    <property type="project" value="InterPro"/>
</dbReference>